<keyword evidence="2" id="KW-1185">Reference proteome</keyword>
<name>A0A1I2AWR6_9RHOB</name>
<gene>
    <name evidence="1" type="ORF">SAMN04515678_11098</name>
</gene>
<dbReference type="Proteomes" id="UP000325289">
    <property type="component" value="Unassembled WGS sequence"/>
</dbReference>
<organism evidence="1 2">
    <name type="scientific">Roseivivax sediminis</name>
    <dbReference type="NCBI Taxonomy" id="936889"/>
    <lineage>
        <taxon>Bacteria</taxon>
        <taxon>Pseudomonadati</taxon>
        <taxon>Pseudomonadota</taxon>
        <taxon>Alphaproteobacteria</taxon>
        <taxon>Rhodobacterales</taxon>
        <taxon>Roseobacteraceae</taxon>
        <taxon>Roseivivax</taxon>
    </lineage>
</organism>
<dbReference type="EMBL" id="FOMS01000010">
    <property type="protein sequence ID" value="SFE48404.1"/>
    <property type="molecule type" value="Genomic_DNA"/>
</dbReference>
<accession>A0A1I2AWR6</accession>
<proteinExistence type="predicted"/>
<dbReference type="AlphaFoldDB" id="A0A1I2AWR6"/>
<sequence length="29" mass="2993">MSGSAMQKLAFVLLFLLQVGAALGWLGGL</sequence>
<protein>
    <submittedName>
        <fullName evidence="1">Uncharacterized protein</fullName>
    </submittedName>
</protein>
<evidence type="ECO:0000313" key="2">
    <source>
        <dbReference type="Proteomes" id="UP000325289"/>
    </source>
</evidence>
<reference evidence="1 2" key="1">
    <citation type="submission" date="2016-10" db="EMBL/GenBank/DDBJ databases">
        <authorList>
            <person name="Varghese N."/>
            <person name="Submissions S."/>
        </authorList>
    </citation>
    <scope>NUCLEOTIDE SEQUENCE [LARGE SCALE GENOMIC DNA]</scope>
    <source>
        <strain evidence="2">YIM D21,KCTC 23444,ACCC 10710</strain>
    </source>
</reference>
<evidence type="ECO:0000313" key="1">
    <source>
        <dbReference type="EMBL" id="SFE48404.1"/>
    </source>
</evidence>